<feature type="transmembrane region" description="Helical" evidence="1">
    <location>
        <begin position="284"/>
        <end position="303"/>
    </location>
</feature>
<dbReference type="RefSeq" id="WP_258335286.1">
    <property type="nucleotide sequence ID" value="NZ_JANRHJ010000002.1"/>
</dbReference>
<feature type="transmembrane region" description="Helical" evidence="1">
    <location>
        <begin position="64"/>
        <end position="83"/>
    </location>
</feature>
<feature type="transmembrane region" description="Helical" evidence="1">
    <location>
        <begin position="135"/>
        <end position="158"/>
    </location>
</feature>
<feature type="transmembrane region" description="Helical" evidence="1">
    <location>
        <begin position="104"/>
        <end position="129"/>
    </location>
</feature>
<feature type="transmembrane region" description="Helical" evidence="1">
    <location>
        <begin position="425"/>
        <end position="448"/>
    </location>
</feature>
<gene>
    <name evidence="2" type="ORF">NW209_02270</name>
</gene>
<sequence length="494" mass="58120">MLYTDIRKLQKLDAKRSPMFDKNRFAKFLMYFAVAFWAAYLIFFGVMLSFAFEEDSPNMEPYHVLNQGLIIFLILDFLIRFLFPTPVQAIKPFLLLPVPKRKIMSILLIDSGLSLFNLFWLFFFVPFALITVTRFYGLTGVIGYALGIWLLMVFNSYWSMLIKVLIRQKFLNILWVVPVYGILALIEFLPETGWLSTFTMNLGEAFILWNPLSYLGELAAIFLMAYINYRVQLKLIHNELSRKEDTHVRHISSYSFFDRYGNVGEYMRLELKMLFRNKSPKSQFWMLMVCVVMFASFLTFNVYGENSLMNDFMCLYCYIVFGIMTLIQVMAIEGNYIDGLMVRKESIYNMLRAKYYLQCIFLLIPFLLCLVPVIKGSMSLLMSLSYLFFTMGPVFACLMQMAVYNDRTMPLNVSMIGKRQNNNKYQSIVSIAAMTVPLLINRVLTALFEPDTAYIIMILLGLAGFLTHRYWIYNIYKRFMKRRYQNMENFRNTR</sequence>
<keyword evidence="1" id="KW-1133">Transmembrane helix</keyword>
<keyword evidence="1" id="KW-0812">Transmembrane</keyword>
<feature type="transmembrane region" description="Helical" evidence="1">
    <location>
        <begin position="315"/>
        <end position="334"/>
    </location>
</feature>
<name>A0AAW5N4B1_9BACT</name>
<evidence type="ECO:0000256" key="1">
    <source>
        <dbReference type="SAM" id="Phobius"/>
    </source>
</evidence>
<dbReference type="EMBL" id="JANRHJ010000002">
    <property type="protein sequence ID" value="MCR8872857.1"/>
    <property type="molecule type" value="Genomic_DNA"/>
</dbReference>
<keyword evidence="3" id="KW-1185">Reference proteome</keyword>
<evidence type="ECO:0000313" key="3">
    <source>
        <dbReference type="Proteomes" id="UP001204579"/>
    </source>
</evidence>
<dbReference type="InterPro" id="IPR043742">
    <property type="entry name" value="DUF5687"/>
</dbReference>
<organism evidence="2 3">
    <name type="scientific">Phocaeicola barnesiae</name>
    <dbReference type="NCBI Taxonomy" id="376804"/>
    <lineage>
        <taxon>Bacteria</taxon>
        <taxon>Pseudomonadati</taxon>
        <taxon>Bacteroidota</taxon>
        <taxon>Bacteroidia</taxon>
        <taxon>Bacteroidales</taxon>
        <taxon>Bacteroidaceae</taxon>
        <taxon>Phocaeicola</taxon>
    </lineage>
</organism>
<dbReference type="AlphaFoldDB" id="A0AAW5N4B1"/>
<dbReference type="Pfam" id="PF18940">
    <property type="entry name" value="DUF5687"/>
    <property type="match status" value="1"/>
</dbReference>
<proteinExistence type="predicted"/>
<feature type="transmembrane region" description="Helical" evidence="1">
    <location>
        <begin position="454"/>
        <end position="473"/>
    </location>
</feature>
<feature type="transmembrane region" description="Helical" evidence="1">
    <location>
        <begin position="355"/>
        <end position="374"/>
    </location>
</feature>
<evidence type="ECO:0000313" key="2">
    <source>
        <dbReference type="EMBL" id="MCR8872857.1"/>
    </source>
</evidence>
<comment type="caution">
    <text evidence="2">The sequence shown here is derived from an EMBL/GenBank/DDBJ whole genome shotgun (WGS) entry which is preliminary data.</text>
</comment>
<reference evidence="2 3" key="1">
    <citation type="submission" date="2022-08" db="EMBL/GenBank/DDBJ databases">
        <authorList>
            <person name="Zeman M."/>
            <person name="Kubasova T."/>
        </authorList>
    </citation>
    <scope>NUCLEOTIDE SEQUENCE [LARGE SCALE GENOMIC DNA]</scope>
    <source>
        <strain evidence="2 3">ET62</strain>
    </source>
</reference>
<feature type="transmembrane region" description="Helical" evidence="1">
    <location>
        <begin position="170"/>
        <end position="186"/>
    </location>
</feature>
<protein>
    <submittedName>
        <fullName evidence="2">DUF5687 family protein</fullName>
    </submittedName>
</protein>
<keyword evidence="1" id="KW-0472">Membrane</keyword>
<feature type="transmembrane region" description="Helical" evidence="1">
    <location>
        <begin position="380"/>
        <end position="404"/>
    </location>
</feature>
<accession>A0AAW5N4B1</accession>
<dbReference type="Proteomes" id="UP001204579">
    <property type="component" value="Unassembled WGS sequence"/>
</dbReference>
<feature type="transmembrane region" description="Helical" evidence="1">
    <location>
        <begin position="28"/>
        <end position="52"/>
    </location>
</feature>
<feature type="transmembrane region" description="Helical" evidence="1">
    <location>
        <begin position="206"/>
        <end position="227"/>
    </location>
</feature>